<dbReference type="STRING" id="1798525.A3G90_02640"/>
<organism evidence="4 5">
    <name type="scientific">Candidatus Kaiserbacteria bacterium RIFCSPLOWO2_12_FULL_45_26</name>
    <dbReference type="NCBI Taxonomy" id="1798525"/>
    <lineage>
        <taxon>Bacteria</taxon>
        <taxon>Candidatus Kaiseribacteriota</taxon>
    </lineage>
</organism>
<keyword evidence="1 2" id="KW-0597">Phosphoprotein</keyword>
<feature type="domain" description="Response regulatory" evidence="3">
    <location>
        <begin position="6"/>
        <end position="124"/>
    </location>
</feature>
<evidence type="ECO:0000259" key="3">
    <source>
        <dbReference type="PROSITE" id="PS50110"/>
    </source>
</evidence>
<accession>A0A1F6FGG2</accession>
<dbReference type="SUPFAM" id="SSF52172">
    <property type="entry name" value="CheY-like"/>
    <property type="match status" value="1"/>
</dbReference>
<comment type="caution">
    <text evidence="4">The sequence shown here is derived from an EMBL/GenBank/DDBJ whole genome shotgun (WGS) entry which is preliminary data.</text>
</comment>
<dbReference type="GO" id="GO:0000160">
    <property type="term" value="P:phosphorelay signal transduction system"/>
    <property type="evidence" value="ECO:0007669"/>
    <property type="project" value="InterPro"/>
</dbReference>
<dbReference type="InterPro" id="IPR001789">
    <property type="entry name" value="Sig_transdc_resp-reg_receiver"/>
</dbReference>
<name>A0A1F6FGG2_9BACT</name>
<feature type="modified residue" description="4-aspartylphosphate" evidence="2">
    <location>
        <position position="55"/>
    </location>
</feature>
<protein>
    <recommendedName>
        <fullName evidence="3">Response regulatory domain-containing protein</fullName>
    </recommendedName>
</protein>
<dbReference type="Proteomes" id="UP000177325">
    <property type="component" value="Unassembled WGS sequence"/>
</dbReference>
<reference evidence="4 5" key="1">
    <citation type="journal article" date="2016" name="Nat. Commun.">
        <title>Thousands of microbial genomes shed light on interconnected biogeochemical processes in an aquifer system.</title>
        <authorList>
            <person name="Anantharaman K."/>
            <person name="Brown C.T."/>
            <person name="Hug L.A."/>
            <person name="Sharon I."/>
            <person name="Castelle C.J."/>
            <person name="Probst A.J."/>
            <person name="Thomas B.C."/>
            <person name="Singh A."/>
            <person name="Wilkins M.J."/>
            <person name="Karaoz U."/>
            <person name="Brodie E.L."/>
            <person name="Williams K.H."/>
            <person name="Hubbard S.S."/>
            <person name="Banfield J.F."/>
        </authorList>
    </citation>
    <scope>NUCLEOTIDE SEQUENCE [LARGE SCALE GENOMIC DNA]</scope>
</reference>
<sequence length="131" mass="15037">MKTEYTILLCDDDEFLIRLYTYKLEFEGFKVVEIRSGDLVVAQMKEVMPSLVILDLILPNKTGFEVLQELNTEENLFLRNIPIIVSSNLSQQSDIDTVKSLGAVDFLVKSRITPNDLVDRIRCYLPHCLPN</sequence>
<dbReference type="PANTHER" id="PTHR44591">
    <property type="entry name" value="STRESS RESPONSE REGULATOR PROTEIN 1"/>
    <property type="match status" value="1"/>
</dbReference>
<dbReference type="Gene3D" id="3.40.50.2300">
    <property type="match status" value="1"/>
</dbReference>
<dbReference type="EMBL" id="MFMM01000001">
    <property type="protein sequence ID" value="OGG84942.1"/>
    <property type="molecule type" value="Genomic_DNA"/>
</dbReference>
<proteinExistence type="predicted"/>
<dbReference type="PROSITE" id="PS50110">
    <property type="entry name" value="RESPONSE_REGULATORY"/>
    <property type="match status" value="1"/>
</dbReference>
<evidence type="ECO:0000313" key="4">
    <source>
        <dbReference type="EMBL" id="OGG84942.1"/>
    </source>
</evidence>
<dbReference type="PANTHER" id="PTHR44591:SF3">
    <property type="entry name" value="RESPONSE REGULATORY DOMAIN-CONTAINING PROTEIN"/>
    <property type="match status" value="1"/>
</dbReference>
<dbReference type="Pfam" id="PF00072">
    <property type="entry name" value="Response_reg"/>
    <property type="match status" value="1"/>
</dbReference>
<gene>
    <name evidence="4" type="ORF">A3G90_02640</name>
</gene>
<dbReference type="InterPro" id="IPR050595">
    <property type="entry name" value="Bact_response_regulator"/>
</dbReference>
<dbReference type="SMART" id="SM00448">
    <property type="entry name" value="REC"/>
    <property type="match status" value="1"/>
</dbReference>
<dbReference type="AlphaFoldDB" id="A0A1F6FGG2"/>
<evidence type="ECO:0000256" key="1">
    <source>
        <dbReference type="ARBA" id="ARBA00022553"/>
    </source>
</evidence>
<evidence type="ECO:0000256" key="2">
    <source>
        <dbReference type="PROSITE-ProRule" id="PRU00169"/>
    </source>
</evidence>
<evidence type="ECO:0000313" key="5">
    <source>
        <dbReference type="Proteomes" id="UP000177325"/>
    </source>
</evidence>
<dbReference type="InterPro" id="IPR011006">
    <property type="entry name" value="CheY-like_superfamily"/>
</dbReference>